<comment type="caution">
    <text evidence="7">The sequence shown here is derived from an EMBL/GenBank/DDBJ whole genome shotgun (WGS) entry which is preliminary data.</text>
</comment>
<evidence type="ECO:0000256" key="5">
    <source>
        <dbReference type="ARBA" id="ARBA00023136"/>
    </source>
</evidence>
<keyword evidence="5 6" id="KW-0472">Membrane</keyword>
<dbReference type="RefSeq" id="WP_285724542.1">
    <property type="nucleotide sequence ID" value="NZ_BSDD01000003.1"/>
</dbReference>
<feature type="transmembrane region" description="Helical" evidence="6">
    <location>
        <begin position="69"/>
        <end position="90"/>
    </location>
</feature>
<feature type="transmembrane region" description="Helical" evidence="6">
    <location>
        <begin position="188"/>
        <end position="212"/>
    </location>
</feature>
<dbReference type="NCBIfam" id="TIGR00733">
    <property type="entry name" value="OPT family oligopeptide transporter"/>
    <property type="match status" value="1"/>
</dbReference>
<dbReference type="PANTHER" id="PTHR31645:SF0">
    <property type="entry name" value="OLIGOPEPTIDE TRANSPORTER YGL114W-RELATED"/>
    <property type="match status" value="1"/>
</dbReference>
<evidence type="ECO:0000256" key="4">
    <source>
        <dbReference type="ARBA" id="ARBA00022989"/>
    </source>
</evidence>
<dbReference type="Proteomes" id="UP001165089">
    <property type="component" value="Unassembled WGS sequence"/>
</dbReference>
<dbReference type="InterPro" id="IPR045035">
    <property type="entry name" value="YSL-like"/>
</dbReference>
<sequence length="686" mass="71978">MSDDSTQDGLRLPENAFRELREGEAYQPVVPAGLNPPEVTVRSVVSGFFWSVMFSAAATYIALKLGQGIESAIPISILAVGFSVFAVKFLKRRASTLLENVNILAIGATSGIIAGGSVFVMPAVHILELKTSFWQIFLVPLLGGILGVFFLAPFRRYFVRDLHGKLPFPEATATTEILMAGKRGGHSAIVLTYSAITAAIFDFVGPAMHGWAENFSTATIGVLNGFTTRFKAVFSMNTAAAVMGLGYIMGIRYAAIIMAGSMLSFLVLVPLFAHLGQFIPGAISMGAPPLGTMPYDAIFANYVRPVGIGGIFAAGIISILKMSPVIGKATKQAFGEIGHLLKGGAKQAEDVRTDRAMPMSMNLLGILAVSLAILFYFRFSVLAGEPRSTYLALISTALTLVITFLFVAVSAWAVAMISVTPISGMTLTTLIVTAVALASLGLAGKSGMLQVLLVGGVVCTALSMAGSLVTQYKIGYWLGATPRTIEVSNILGSVAASLATTAVILLMAKVYGFSPSAAHPHPLPAPQPNAMAAVLRGVFGGAGAPWFMYVIGAVIAAAVEMCGVSGLAFAMGMYLPMELNSPLVLGAAVAWFVQRSSADPALSKARHEKGTLIASGFIAGGALVGVLTAFLKFIEDSAHVHLIPDVSAWGGFGAFVGAWGNWIGLAVFLLLAWGLYWDACREKVEA</sequence>
<evidence type="ECO:0000256" key="1">
    <source>
        <dbReference type="ARBA" id="ARBA00004141"/>
    </source>
</evidence>
<dbReference type="NCBIfam" id="TIGR00728">
    <property type="entry name" value="OPT_sfam"/>
    <property type="match status" value="1"/>
</dbReference>
<keyword evidence="3 6" id="KW-0812">Transmembrane</keyword>
<dbReference type="InterPro" id="IPR004814">
    <property type="entry name" value="Oligopep_transpt"/>
</dbReference>
<feature type="transmembrane region" description="Helical" evidence="6">
    <location>
        <begin position="133"/>
        <end position="152"/>
    </location>
</feature>
<feature type="transmembrane region" description="Helical" evidence="6">
    <location>
        <begin position="422"/>
        <end position="443"/>
    </location>
</feature>
<dbReference type="Pfam" id="PF03169">
    <property type="entry name" value="OPT"/>
    <property type="match status" value="1"/>
</dbReference>
<accession>A0ABQ5Q6A2</accession>
<feature type="transmembrane region" description="Helical" evidence="6">
    <location>
        <begin position="232"/>
        <end position="249"/>
    </location>
</feature>
<feature type="transmembrane region" description="Helical" evidence="6">
    <location>
        <begin position="654"/>
        <end position="676"/>
    </location>
</feature>
<feature type="transmembrane region" description="Helical" evidence="6">
    <location>
        <begin position="44"/>
        <end position="63"/>
    </location>
</feature>
<feature type="transmembrane region" description="Helical" evidence="6">
    <location>
        <begin position="256"/>
        <end position="279"/>
    </location>
</feature>
<feature type="transmembrane region" description="Helical" evidence="6">
    <location>
        <begin position="612"/>
        <end position="634"/>
    </location>
</feature>
<keyword evidence="4 6" id="KW-1133">Transmembrane helix</keyword>
<dbReference type="EMBL" id="BSDD01000003">
    <property type="protein sequence ID" value="GLH70127.1"/>
    <property type="molecule type" value="Genomic_DNA"/>
</dbReference>
<feature type="transmembrane region" description="Helical" evidence="6">
    <location>
        <begin position="361"/>
        <end position="379"/>
    </location>
</feature>
<evidence type="ECO:0000256" key="3">
    <source>
        <dbReference type="ARBA" id="ARBA00022692"/>
    </source>
</evidence>
<comment type="subcellular location">
    <subcellularLocation>
        <location evidence="1">Membrane</location>
        <topology evidence="1">Multi-pass membrane protein</topology>
    </subcellularLocation>
</comment>
<evidence type="ECO:0000313" key="8">
    <source>
        <dbReference type="Proteomes" id="UP001165089"/>
    </source>
</evidence>
<name>A0ABQ5Q6A2_9BACT</name>
<evidence type="ECO:0000313" key="7">
    <source>
        <dbReference type="EMBL" id="GLH70127.1"/>
    </source>
</evidence>
<evidence type="ECO:0000256" key="6">
    <source>
        <dbReference type="SAM" id="Phobius"/>
    </source>
</evidence>
<feature type="transmembrane region" description="Helical" evidence="6">
    <location>
        <begin position="299"/>
        <end position="320"/>
    </location>
</feature>
<keyword evidence="2" id="KW-0813">Transport</keyword>
<feature type="transmembrane region" description="Helical" evidence="6">
    <location>
        <begin position="391"/>
        <end position="415"/>
    </location>
</feature>
<gene>
    <name evidence="7" type="ORF">GETHPA_16600</name>
</gene>
<dbReference type="InterPro" id="IPR004813">
    <property type="entry name" value="OPT"/>
</dbReference>
<keyword evidence="8" id="KW-1185">Reference proteome</keyword>
<feature type="transmembrane region" description="Helical" evidence="6">
    <location>
        <begin position="546"/>
        <end position="570"/>
    </location>
</feature>
<feature type="transmembrane region" description="Helical" evidence="6">
    <location>
        <begin position="102"/>
        <end position="127"/>
    </location>
</feature>
<dbReference type="PANTHER" id="PTHR31645">
    <property type="entry name" value="OLIGOPEPTIDE TRANSPORTER YGL114W-RELATED"/>
    <property type="match status" value="1"/>
</dbReference>
<feature type="transmembrane region" description="Helical" evidence="6">
    <location>
        <begin position="490"/>
        <end position="511"/>
    </location>
</feature>
<reference evidence="7 8" key="1">
    <citation type="journal article" date="2023" name="Antonie Van Leeuwenhoek">
        <title>Mesoterricola silvestris gen. nov., sp. nov., Mesoterricola sediminis sp. nov., Geothrix oryzae sp. nov., Geothrix edaphica sp. nov., Geothrix rubra sp. nov., and Geothrix limicola sp. nov., six novel members of Acidobacteriota isolated from soils.</title>
        <authorList>
            <person name="Itoh H."/>
            <person name="Sugisawa Y."/>
            <person name="Mise K."/>
            <person name="Xu Z."/>
            <person name="Kuniyasu M."/>
            <person name="Ushijima N."/>
            <person name="Kawano K."/>
            <person name="Kobayashi E."/>
            <person name="Shiratori Y."/>
            <person name="Masuda Y."/>
            <person name="Senoo K."/>
        </authorList>
    </citation>
    <scope>NUCLEOTIDE SEQUENCE [LARGE SCALE GENOMIC DNA]</scope>
    <source>
        <strain evidence="7 8">Red803</strain>
    </source>
</reference>
<protein>
    <submittedName>
        <fullName evidence="7">Peptide transporter</fullName>
    </submittedName>
</protein>
<organism evidence="7 8">
    <name type="scientific">Geothrix rubra</name>
    <dbReference type="NCBI Taxonomy" id="2927977"/>
    <lineage>
        <taxon>Bacteria</taxon>
        <taxon>Pseudomonadati</taxon>
        <taxon>Acidobacteriota</taxon>
        <taxon>Holophagae</taxon>
        <taxon>Holophagales</taxon>
        <taxon>Holophagaceae</taxon>
        <taxon>Geothrix</taxon>
    </lineage>
</organism>
<evidence type="ECO:0000256" key="2">
    <source>
        <dbReference type="ARBA" id="ARBA00022448"/>
    </source>
</evidence>
<proteinExistence type="predicted"/>
<feature type="transmembrane region" description="Helical" evidence="6">
    <location>
        <begin position="449"/>
        <end position="469"/>
    </location>
</feature>